<gene>
    <name evidence="2" type="ORF">AVDCRST_MAG35-2697</name>
</gene>
<protein>
    <submittedName>
        <fullName evidence="2">Uncharacterized protein</fullName>
    </submittedName>
</protein>
<feature type="transmembrane region" description="Helical" evidence="1">
    <location>
        <begin position="150"/>
        <end position="172"/>
    </location>
</feature>
<dbReference type="EMBL" id="CADCUY010000535">
    <property type="protein sequence ID" value="CAA9432450.1"/>
    <property type="molecule type" value="Genomic_DNA"/>
</dbReference>
<evidence type="ECO:0000313" key="2">
    <source>
        <dbReference type="EMBL" id="CAA9432450.1"/>
    </source>
</evidence>
<feature type="transmembrane region" description="Helical" evidence="1">
    <location>
        <begin position="31"/>
        <end position="52"/>
    </location>
</feature>
<feature type="transmembrane region" description="Helical" evidence="1">
    <location>
        <begin position="72"/>
        <end position="91"/>
    </location>
</feature>
<dbReference type="AlphaFoldDB" id="A0A6J4Q3T2"/>
<organism evidence="2">
    <name type="scientific">uncultured Quadrisphaera sp</name>
    <dbReference type="NCBI Taxonomy" id="904978"/>
    <lineage>
        <taxon>Bacteria</taxon>
        <taxon>Bacillati</taxon>
        <taxon>Actinomycetota</taxon>
        <taxon>Actinomycetes</taxon>
        <taxon>Kineosporiales</taxon>
        <taxon>Kineosporiaceae</taxon>
        <taxon>Quadrisphaera</taxon>
        <taxon>environmental samples</taxon>
    </lineage>
</organism>
<keyword evidence="1" id="KW-0812">Transmembrane</keyword>
<keyword evidence="1" id="KW-1133">Transmembrane helix</keyword>
<keyword evidence="1" id="KW-0472">Membrane</keyword>
<proteinExistence type="predicted"/>
<reference evidence="2" key="1">
    <citation type="submission" date="2020-02" db="EMBL/GenBank/DDBJ databases">
        <authorList>
            <person name="Meier V. D."/>
        </authorList>
    </citation>
    <scope>NUCLEOTIDE SEQUENCE</scope>
    <source>
        <strain evidence="2">AVDCRST_MAG35</strain>
    </source>
</reference>
<feature type="transmembrane region" description="Helical" evidence="1">
    <location>
        <begin position="111"/>
        <end position="130"/>
    </location>
</feature>
<name>A0A6J4Q3T2_9ACTN</name>
<evidence type="ECO:0000256" key="1">
    <source>
        <dbReference type="SAM" id="Phobius"/>
    </source>
</evidence>
<sequence>MHRTHGDGAPAEAGGPGRAPWSVATLDVPRWVLAVPAVVSLLVLVLAGLATYEDPGRRWASLAVAGRAEALPGWWATVLYVLVALACFLRARADGLGGGGRLGPRAARAGAVAWALLGALLSLVSADHVLGLHHLVAGDERLSALPGPVAAHPVQVALLAAGVPVVLLLLLVLRPRQRLLVVAAGGLYLVSGLLLDQRLVQPSWNHVRLETAELAFEWAGALVLLLAASAHGQAAPAPGAAVTRSRGTAGSRPR</sequence>
<accession>A0A6J4Q3T2</accession>